<evidence type="ECO:0000313" key="3">
    <source>
        <dbReference type="EMBL" id="CAL1136307.1"/>
    </source>
</evidence>
<evidence type="ECO:0000256" key="1">
    <source>
        <dbReference type="SAM" id="MobiDB-lite"/>
    </source>
</evidence>
<gene>
    <name evidence="2" type="ORF">C1SCF055_LOCUS10588</name>
</gene>
<dbReference type="EMBL" id="CAMXCT030000759">
    <property type="protein sequence ID" value="CAL4770244.1"/>
    <property type="molecule type" value="Genomic_DNA"/>
</dbReference>
<accession>A0A9P1C1A0</accession>
<dbReference type="OrthoDB" id="414052at2759"/>
<dbReference type="Proteomes" id="UP001152797">
    <property type="component" value="Unassembled WGS sequence"/>
</dbReference>
<organism evidence="2">
    <name type="scientific">Cladocopium goreaui</name>
    <dbReference type="NCBI Taxonomy" id="2562237"/>
    <lineage>
        <taxon>Eukaryota</taxon>
        <taxon>Sar</taxon>
        <taxon>Alveolata</taxon>
        <taxon>Dinophyceae</taxon>
        <taxon>Suessiales</taxon>
        <taxon>Symbiodiniaceae</taxon>
        <taxon>Cladocopium</taxon>
    </lineage>
</organism>
<evidence type="ECO:0000313" key="4">
    <source>
        <dbReference type="Proteomes" id="UP001152797"/>
    </source>
</evidence>
<feature type="region of interest" description="Disordered" evidence="1">
    <location>
        <begin position="147"/>
        <end position="167"/>
    </location>
</feature>
<reference evidence="2" key="1">
    <citation type="submission" date="2022-10" db="EMBL/GenBank/DDBJ databases">
        <authorList>
            <person name="Chen Y."/>
            <person name="Dougan E. K."/>
            <person name="Chan C."/>
            <person name="Rhodes N."/>
            <person name="Thang M."/>
        </authorList>
    </citation>
    <scope>NUCLEOTIDE SEQUENCE</scope>
</reference>
<dbReference type="EMBL" id="CAMXCT010000759">
    <property type="protein sequence ID" value="CAI3982932.1"/>
    <property type="molecule type" value="Genomic_DNA"/>
</dbReference>
<keyword evidence="4" id="KW-1185">Reference proteome</keyword>
<protein>
    <submittedName>
        <fullName evidence="2">Uncharacterized protein</fullName>
    </submittedName>
</protein>
<name>A0A9P1C1A0_9DINO</name>
<sequence length="167" mass="19011">MALLRAAGVELPRNLRGIFTSVARWKSRSCWGPARRAYVPLLPEGKDPRGRHHCGPYQFHGKTPIQIVQRFKDPATFPWYKVPEALRDRRFEELWQLAHRCGYSDAMKAVRLLTEDAPAATTAIPVDTLPPRERLRLNRSQLRALRSGNPAVPVHGKGPRTIFDKVD</sequence>
<proteinExistence type="predicted"/>
<dbReference type="EMBL" id="CAMXCT020000759">
    <property type="protein sequence ID" value="CAL1136307.1"/>
    <property type="molecule type" value="Genomic_DNA"/>
</dbReference>
<evidence type="ECO:0000313" key="2">
    <source>
        <dbReference type="EMBL" id="CAI3982932.1"/>
    </source>
</evidence>
<reference evidence="3" key="2">
    <citation type="submission" date="2024-04" db="EMBL/GenBank/DDBJ databases">
        <authorList>
            <person name="Chen Y."/>
            <person name="Shah S."/>
            <person name="Dougan E. K."/>
            <person name="Thang M."/>
            <person name="Chan C."/>
        </authorList>
    </citation>
    <scope>NUCLEOTIDE SEQUENCE [LARGE SCALE GENOMIC DNA]</scope>
</reference>
<dbReference type="AlphaFoldDB" id="A0A9P1C1A0"/>
<comment type="caution">
    <text evidence="2">The sequence shown here is derived from an EMBL/GenBank/DDBJ whole genome shotgun (WGS) entry which is preliminary data.</text>
</comment>